<dbReference type="InterPro" id="IPR045584">
    <property type="entry name" value="Pilin-like"/>
</dbReference>
<dbReference type="InterPro" id="IPR005594">
    <property type="entry name" value="YadA_C"/>
</dbReference>
<keyword evidence="4" id="KW-0812">Transmembrane</keyword>
<comment type="caution">
    <text evidence="10">The sequence shown here is derived from an EMBL/GenBank/DDBJ whole genome shotgun (WGS) entry which is preliminary data.</text>
</comment>
<organism evidence="10 11">
    <name type="scientific">Mitsuokella multacida DSM 20544</name>
    <dbReference type="NCBI Taxonomy" id="500635"/>
    <lineage>
        <taxon>Bacteria</taxon>
        <taxon>Bacillati</taxon>
        <taxon>Bacillota</taxon>
        <taxon>Negativicutes</taxon>
        <taxon>Selenomonadales</taxon>
        <taxon>Selenomonadaceae</taxon>
        <taxon>Mitsuokella</taxon>
    </lineage>
</organism>
<dbReference type="Gene3D" id="3.30.1300.30">
    <property type="entry name" value="GSPII I/J protein-like"/>
    <property type="match status" value="1"/>
</dbReference>
<gene>
    <name evidence="10" type="ORF">MITSMUL_03991</name>
</gene>
<dbReference type="HOGENOM" id="CLU_276199_0_0_9"/>
<reference evidence="10" key="1">
    <citation type="submission" date="2009-09" db="EMBL/GenBank/DDBJ databases">
        <authorList>
            <person name="Weinstock G."/>
            <person name="Sodergren E."/>
            <person name="Clifton S."/>
            <person name="Fulton L."/>
            <person name="Fulton B."/>
            <person name="Courtney L."/>
            <person name="Fronick C."/>
            <person name="Harrison M."/>
            <person name="Strong C."/>
            <person name="Farmer C."/>
            <person name="Delahaunty K."/>
            <person name="Markovic C."/>
            <person name="Hall O."/>
            <person name="Minx P."/>
            <person name="Tomlinson C."/>
            <person name="Mitreva M."/>
            <person name="Nelson J."/>
            <person name="Hou S."/>
            <person name="Wollam A."/>
            <person name="Pepin K.H."/>
            <person name="Johnson M."/>
            <person name="Bhonagiri V."/>
            <person name="Nash W.E."/>
            <person name="Warren W."/>
            <person name="Chinwalla A."/>
            <person name="Mardis E.R."/>
            <person name="Wilson R.K."/>
        </authorList>
    </citation>
    <scope>NUCLEOTIDE SEQUENCE [LARGE SCALE GENOMIC DNA]</scope>
    <source>
        <strain evidence="10">DSM 20544</strain>
    </source>
</reference>
<dbReference type="PATRIC" id="fig|500635.8.peg.388"/>
<proteinExistence type="predicted"/>
<evidence type="ECO:0000256" key="3">
    <source>
        <dbReference type="ARBA" id="ARBA00022452"/>
    </source>
</evidence>
<dbReference type="STRING" id="500635.MITSMUL_03991"/>
<evidence type="ECO:0000256" key="8">
    <source>
        <dbReference type="SAM" id="Coils"/>
    </source>
</evidence>
<accession>C9KL92</accession>
<dbReference type="SUPFAM" id="SSF101967">
    <property type="entry name" value="Adhesin YadA, collagen-binding domain"/>
    <property type="match status" value="1"/>
</dbReference>
<dbReference type="eggNOG" id="COG5295">
    <property type="taxonomic scope" value="Bacteria"/>
</dbReference>
<keyword evidence="3" id="KW-1134">Transmembrane beta strand</keyword>
<evidence type="ECO:0000313" key="10">
    <source>
        <dbReference type="EMBL" id="EEX69370.1"/>
    </source>
</evidence>
<dbReference type="Proteomes" id="UP000003671">
    <property type="component" value="Unassembled WGS sequence"/>
</dbReference>
<dbReference type="SUPFAM" id="SSF54523">
    <property type="entry name" value="Pili subunits"/>
    <property type="match status" value="1"/>
</dbReference>
<keyword evidence="7" id="KW-0998">Cell outer membrane</keyword>
<dbReference type="GO" id="GO:0009279">
    <property type="term" value="C:cell outer membrane"/>
    <property type="evidence" value="ECO:0007669"/>
    <property type="project" value="UniProtKB-SubCell"/>
</dbReference>
<feature type="domain" description="Trimeric autotransporter adhesin YadA-like C-terminal membrane anchor" evidence="9">
    <location>
        <begin position="1042"/>
        <end position="1097"/>
    </location>
</feature>
<dbReference type="InterPro" id="IPR011049">
    <property type="entry name" value="Serralysin-like_metalloprot_C"/>
</dbReference>
<dbReference type="EMBL" id="ABWK02000010">
    <property type="protein sequence ID" value="EEX69370.1"/>
    <property type="molecule type" value="Genomic_DNA"/>
</dbReference>
<dbReference type="GO" id="GO:0009986">
    <property type="term" value="C:cell surface"/>
    <property type="evidence" value="ECO:0007669"/>
    <property type="project" value="UniProtKB-SubCell"/>
</dbReference>
<evidence type="ECO:0000259" key="9">
    <source>
        <dbReference type="Pfam" id="PF03895"/>
    </source>
</evidence>
<evidence type="ECO:0000256" key="5">
    <source>
        <dbReference type="ARBA" id="ARBA00022729"/>
    </source>
</evidence>
<evidence type="ECO:0000256" key="6">
    <source>
        <dbReference type="ARBA" id="ARBA00023136"/>
    </source>
</evidence>
<keyword evidence="5" id="KW-0732">Signal</keyword>
<evidence type="ECO:0000313" key="11">
    <source>
        <dbReference type="Proteomes" id="UP000003671"/>
    </source>
</evidence>
<evidence type="ECO:0000256" key="1">
    <source>
        <dbReference type="ARBA" id="ARBA00004241"/>
    </source>
</evidence>
<dbReference type="RefSeq" id="WP_005840351.1">
    <property type="nucleotide sequence ID" value="NZ_GG697141.2"/>
</dbReference>
<name>C9KL92_9FIRM</name>
<keyword evidence="11" id="KW-1185">Reference proteome</keyword>
<comment type="subcellular location">
    <subcellularLocation>
        <location evidence="2">Cell outer membrane</location>
    </subcellularLocation>
    <subcellularLocation>
        <location evidence="1">Cell surface</location>
    </subcellularLocation>
</comment>
<feature type="coiled-coil region" evidence="8">
    <location>
        <begin position="1116"/>
        <end position="1150"/>
    </location>
</feature>
<evidence type="ECO:0000256" key="2">
    <source>
        <dbReference type="ARBA" id="ARBA00004442"/>
    </source>
</evidence>
<dbReference type="Pfam" id="PF03895">
    <property type="entry name" value="YadA_anchor"/>
    <property type="match status" value="1"/>
</dbReference>
<keyword evidence="8" id="KW-0175">Coiled coil</keyword>
<dbReference type="AlphaFoldDB" id="C9KL92"/>
<keyword evidence="6" id="KW-0472">Membrane</keyword>
<evidence type="ECO:0000256" key="7">
    <source>
        <dbReference type="ARBA" id="ARBA00023237"/>
    </source>
</evidence>
<sequence length="1153" mass="121282">MEQYATSLGGEKGVAQGYGSVIIGGSTGKDAIDAVAIGPSSVVTAIHGTAVGYQSTTNQSDTIAFGHDADDVSGYTVTWQQRTDTDSEGHIVKNADGTTNDYTKAPTVTENKYTSSYYNRLVKVADGQSAHDVATVGQTVELVAGDHVKVEADTTATNMIGQQRKKISILTNGKIEKGNTGLVTGDAINTALSAETTARQNADTTLNKQLTTTNKNVSDLQTAMKQKADTSLSNLTDAGRTAVKDIMKDDLSKKADVSTVYTKTEVDSQVSGLRTDLAGKADTNLSNLTDAGKTAVKNIMKDDLSKKADASSVYTKTEVDSQVSGLRTDFAGKADTNLSNLTDAGKTAVKDIMKDDLSKKADASSVYTKTEVDSQVSGLRTDFAGKADTNLSNLTDAGKTAVKNIMKDDLSKKADASSVYTKTEVDSQVSGLRTDFAGKADTNLSNLTDAGKTAVKDIMKDDLSKKADASSVYTKTEVDSQVSGLRTDFAGKADTNLSNLTDAGKTAVKNIMKDDLSKKADASSVYTKTEVDSQVSGLRTDFAGKADTNLSNLTDAGKTAVKNIMKDDLSKKADASSVYTKTEVDSQVSGLKTDLTGKADASLSNLTDAGKTAVKDIMKEDLSKKADVSTVYTKTEVDGQVSGLKTDLAGKADASLSNLTDAGKTAVKDIMKEDLSKKADVSTVYTKTEVDGQVSGLKTDLAGKADTNLSNLTDAGKTAVKDIMKDDLSKKADVSSVYTKTEVDSQVSGLKTDLAGKADASLSNLTDAGKTAVKDIMKDDLAQKADKSTVYTKAETYNRTEIDGKVSGLTTDIAGKADTSLSNLTDAGKTAVKDIMKDDLAQKADKSTVYTKAETYNRTEIDGKVSGLTTNIAGKADTSLSNLTDAGKTAVKDIMKDDMAQKVDKSAANLSADDVKNWQDKLGNGNIARGDHGLISGGKVFEALQGVGNYGLVKSDGKVVNIAKDDSAKVIDVSGAGTNRVITGVKTDVRDPSSAANVAYVNGNTQQIYQDMNQAYGSLRNDISRAAASSNALAALKPMEFDSDDKLQFGIGYGHYHNANAAAVGAFYQPDENCMMNLGASIGNGNPGVSAGITIKFGPGGSGAPMLSKRQMAKIIQNQSVQLDEQSKEIESLKQENQEMKEQLKAILDKLNK</sequence>
<protein>
    <recommendedName>
        <fullName evidence="9">Trimeric autotransporter adhesin YadA-like C-terminal membrane anchor domain-containing protein</fullName>
    </recommendedName>
</protein>
<evidence type="ECO:0000256" key="4">
    <source>
        <dbReference type="ARBA" id="ARBA00022692"/>
    </source>
</evidence>
<dbReference type="GeneID" id="93482530"/>